<dbReference type="EMBL" id="VWXX01000017">
    <property type="protein sequence ID" value="KAA6184614.1"/>
    <property type="molecule type" value="Genomic_DNA"/>
</dbReference>
<comment type="caution">
    <text evidence="7">The sequence shown here is derived from an EMBL/GenBank/DDBJ whole genome shotgun (WGS) entry which is preliminary data.</text>
</comment>
<keyword evidence="1" id="KW-0489">Methyltransferase</keyword>
<dbReference type="InterPro" id="IPR029063">
    <property type="entry name" value="SAM-dependent_MTases_sf"/>
</dbReference>
<dbReference type="PANTHER" id="PTHR24422:SF19">
    <property type="entry name" value="CHEMOTAXIS PROTEIN METHYLTRANSFERASE"/>
    <property type="match status" value="1"/>
</dbReference>
<dbReference type="SMART" id="SM00138">
    <property type="entry name" value="MeTrc"/>
    <property type="match status" value="1"/>
</dbReference>
<feature type="compositionally biased region" description="Low complexity" evidence="5">
    <location>
        <begin position="299"/>
        <end position="327"/>
    </location>
</feature>
<name>A0A5M8FJD7_9GAMM</name>
<accession>A0A5M8FJD7</accession>
<dbReference type="PROSITE" id="PS50005">
    <property type="entry name" value="TPR"/>
    <property type="match status" value="1"/>
</dbReference>
<feature type="repeat" description="TPR" evidence="4">
    <location>
        <begin position="404"/>
        <end position="437"/>
    </location>
</feature>
<dbReference type="Pfam" id="PF01739">
    <property type="entry name" value="CheR"/>
    <property type="match status" value="1"/>
</dbReference>
<dbReference type="SUPFAM" id="SSF48452">
    <property type="entry name" value="TPR-like"/>
    <property type="match status" value="1"/>
</dbReference>
<dbReference type="AlphaFoldDB" id="A0A5M8FJD7"/>
<evidence type="ECO:0000313" key="7">
    <source>
        <dbReference type="EMBL" id="KAA6184614.1"/>
    </source>
</evidence>
<dbReference type="GO" id="GO:0008757">
    <property type="term" value="F:S-adenosylmethionine-dependent methyltransferase activity"/>
    <property type="evidence" value="ECO:0007669"/>
    <property type="project" value="InterPro"/>
</dbReference>
<evidence type="ECO:0000256" key="5">
    <source>
        <dbReference type="SAM" id="MobiDB-lite"/>
    </source>
</evidence>
<evidence type="ECO:0000256" key="3">
    <source>
        <dbReference type="ARBA" id="ARBA00022691"/>
    </source>
</evidence>
<dbReference type="OrthoDB" id="9816309at2"/>
<evidence type="ECO:0000256" key="2">
    <source>
        <dbReference type="ARBA" id="ARBA00022679"/>
    </source>
</evidence>
<protein>
    <recommendedName>
        <fullName evidence="6">CheR-type methyltransferase domain-containing protein</fullName>
    </recommendedName>
</protein>
<evidence type="ECO:0000256" key="1">
    <source>
        <dbReference type="ARBA" id="ARBA00022603"/>
    </source>
</evidence>
<evidence type="ECO:0000256" key="4">
    <source>
        <dbReference type="PROSITE-ProRule" id="PRU00339"/>
    </source>
</evidence>
<evidence type="ECO:0000259" key="6">
    <source>
        <dbReference type="PROSITE" id="PS50123"/>
    </source>
</evidence>
<dbReference type="GO" id="GO:0032259">
    <property type="term" value="P:methylation"/>
    <property type="evidence" value="ECO:0007669"/>
    <property type="project" value="UniProtKB-KW"/>
</dbReference>
<dbReference type="InterPro" id="IPR022642">
    <property type="entry name" value="CheR_C"/>
</dbReference>
<dbReference type="Gene3D" id="1.25.40.10">
    <property type="entry name" value="Tetratricopeptide repeat domain"/>
    <property type="match status" value="1"/>
</dbReference>
<dbReference type="Proteomes" id="UP000322981">
    <property type="component" value="Unassembled WGS sequence"/>
</dbReference>
<sequence length="503" mass="55480">MSPAHQAGSEGGHPTVDQAADPLSDCTAEIVRLTGLRVQSGNRARLESHVHARLQRLGLHRPEELLQRLRPGSDSAAEERRLLAELLTTGETFFMRDRGQMQLLQGHLLPRLIEERRGERRLAIWSSACSTGEETYSLAILLHALLPDRHDWDLRLIGSDVNASALERARAGVYGEWSLRGSDAAFRQRHFTRHGWQWRLREPIRRMARFTRQDLLQADLVAADPNLSGLDLILCRNFLIYLAPPAVAAVVERLTACLRDGGLLLFGHAELGAHRPAGLRAEMYPQSVVYRKAPPLPSHPASLAPSPSSGRSSGPRSGRSPGQSSSRHPMHAPTGTRDQSRSRPASAAPSRLPPSGPLQPVSGRTRTAQPREPLQSAWVDANAGRHARALQTCRRLVEREPTQAEAHLLIGLVALELGRNHEARAALRKAIYLEPDSIAAHVHLEALQRQSAEPLAARRTRARLRQLLSHLPPDSPVPLLGDTRVLDLQARLSQFDAEPCPTT</sequence>
<dbReference type="InterPro" id="IPR000780">
    <property type="entry name" value="CheR_MeTrfase"/>
</dbReference>
<evidence type="ECO:0000313" key="8">
    <source>
        <dbReference type="Proteomes" id="UP000322981"/>
    </source>
</evidence>
<dbReference type="InterPro" id="IPR011990">
    <property type="entry name" value="TPR-like_helical_dom_sf"/>
</dbReference>
<dbReference type="InterPro" id="IPR019734">
    <property type="entry name" value="TPR_rpt"/>
</dbReference>
<keyword evidence="8" id="KW-1185">Reference proteome</keyword>
<dbReference type="SMART" id="SM00028">
    <property type="entry name" value="TPR"/>
    <property type="match status" value="1"/>
</dbReference>
<feature type="domain" description="CheR-type methyltransferase" evidence="6">
    <location>
        <begin position="34"/>
        <end position="270"/>
    </location>
</feature>
<keyword evidence="3" id="KW-0949">S-adenosyl-L-methionine</keyword>
<feature type="region of interest" description="Disordered" evidence="5">
    <location>
        <begin position="1"/>
        <end position="21"/>
    </location>
</feature>
<organism evidence="7 8">
    <name type="scientific">Thiohalocapsa marina</name>
    <dbReference type="NCBI Taxonomy" id="424902"/>
    <lineage>
        <taxon>Bacteria</taxon>
        <taxon>Pseudomonadati</taxon>
        <taxon>Pseudomonadota</taxon>
        <taxon>Gammaproteobacteria</taxon>
        <taxon>Chromatiales</taxon>
        <taxon>Chromatiaceae</taxon>
        <taxon>Thiohalocapsa</taxon>
    </lineage>
</organism>
<dbReference type="PROSITE" id="PS50123">
    <property type="entry name" value="CHER"/>
    <property type="match status" value="1"/>
</dbReference>
<proteinExistence type="predicted"/>
<dbReference type="Gene3D" id="3.40.50.150">
    <property type="entry name" value="Vaccinia Virus protein VP39"/>
    <property type="match status" value="1"/>
</dbReference>
<dbReference type="SUPFAM" id="SSF53335">
    <property type="entry name" value="S-adenosyl-L-methionine-dependent methyltransferases"/>
    <property type="match status" value="1"/>
</dbReference>
<dbReference type="PANTHER" id="PTHR24422">
    <property type="entry name" value="CHEMOTAXIS PROTEIN METHYLTRANSFERASE"/>
    <property type="match status" value="1"/>
</dbReference>
<keyword evidence="4" id="KW-0802">TPR repeat</keyword>
<dbReference type="Pfam" id="PF13181">
    <property type="entry name" value="TPR_8"/>
    <property type="match status" value="1"/>
</dbReference>
<feature type="region of interest" description="Disordered" evidence="5">
    <location>
        <begin position="292"/>
        <end position="380"/>
    </location>
</feature>
<keyword evidence="2" id="KW-0808">Transferase</keyword>
<gene>
    <name evidence="7" type="ORF">F2Q65_11610</name>
</gene>
<dbReference type="PRINTS" id="PR00996">
    <property type="entry name" value="CHERMTFRASE"/>
</dbReference>
<dbReference type="InterPro" id="IPR050903">
    <property type="entry name" value="Bact_Chemotaxis_MeTrfase"/>
</dbReference>
<reference evidence="7 8" key="1">
    <citation type="submission" date="2019-09" db="EMBL/GenBank/DDBJ databases">
        <title>Whole-genome sequence of the purple sulfur bacterium Thiohalocapsa marina DSM 19078.</title>
        <authorList>
            <person name="Kyndt J.A."/>
            <person name="Meyer T.E."/>
        </authorList>
    </citation>
    <scope>NUCLEOTIDE SEQUENCE [LARGE SCALE GENOMIC DNA]</scope>
    <source>
        <strain evidence="7 8">DSM 19078</strain>
    </source>
</reference>